<accession>A0A914V218</accession>
<keyword evidence="1" id="KW-1185">Reference proteome</keyword>
<evidence type="ECO:0000313" key="2">
    <source>
        <dbReference type="WBParaSite" id="PSAMB.scaffold1398size32041.g12831.t1"/>
    </source>
</evidence>
<proteinExistence type="predicted"/>
<protein>
    <submittedName>
        <fullName evidence="2">Uncharacterized protein</fullName>
    </submittedName>
</protein>
<dbReference type="WBParaSite" id="PSAMB.scaffold1398size32041.g12831.t1">
    <property type="protein sequence ID" value="PSAMB.scaffold1398size32041.g12831.t1"/>
    <property type="gene ID" value="PSAMB.scaffold1398size32041.g12831"/>
</dbReference>
<dbReference type="AlphaFoldDB" id="A0A914V218"/>
<dbReference type="Proteomes" id="UP000887566">
    <property type="component" value="Unplaced"/>
</dbReference>
<sequence>MASRGIVYMGVLMEKGPNIKNIDCSIVKVDEADPQVMRIHFMVELAGALALIKMKKPHLPMHVRCALKTKNVLAKEGWKFFQNEDKIKRFFVPTRSERYNTIVWQFSGNMKVDPALPSPNQVATFAWNSSEQSSQARCQPGGHWLCGAVPAQPIHHMPVTSRLWKIIPFGSPSPLHGGASQTKNVLAKERRKFFQNEDKIRYLFVKIKNYLYYKIIQQFSENMKVDPILPSPDQVQPLCGSDLN</sequence>
<evidence type="ECO:0000313" key="1">
    <source>
        <dbReference type="Proteomes" id="UP000887566"/>
    </source>
</evidence>
<reference evidence="2" key="1">
    <citation type="submission" date="2022-11" db="UniProtKB">
        <authorList>
            <consortium name="WormBaseParasite"/>
        </authorList>
    </citation>
    <scope>IDENTIFICATION</scope>
</reference>
<organism evidence="1 2">
    <name type="scientific">Plectus sambesii</name>
    <dbReference type="NCBI Taxonomy" id="2011161"/>
    <lineage>
        <taxon>Eukaryota</taxon>
        <taxon>Metazoa</taxon>
        <taxon>Ecdysozoa</taxon>
        <taxon>Nematoda</taxon>
        <taxon>Chromadorea</taxon>
        <taxon>Plectida</taxon>
        <taxon>Plectina</taxon>
        <taxon>Plectoidea</taxon>
        <taxon>Plectidae</taxon>
        <taxon>Plectus</taxon>
    </lineage>
</organism>
<name>A0A914V218_9BILA</name>